<dbReference type="SUPFAM" id="SSF103473">
    <property type="entry name" value="MFS general substrate transporter"/>
    <property type="match status" value="1"/>
</dbReference>
<evidence type="ECO:0000313" key="10">
    <source>
        <dbReference type="EMBL" id="MCP2270518.1"/>
    </source>
</evidence>
<feature type="compositionally biased region" description="Low complexity" evidence="7">
    <location>
        <begin position="402"/>
        <end position="432"/>
    </location>
</feature>
<feature type="domain" description="Major facilitator superfamily (MFS) profile" evidence="9">
    <location>
        <begin position="1"/>
        <end position="394"/>
    </location>
</feature>
<dbReference type="InterPro" id="IPR010290">
    <property type="entry name" value="TM_effector"/>
</dbReference>
<evidence type="ECO:0000256" key="1">
    <source>
        <dbReference type="ARBA" id="ARBA00004651"/>
    </source>
</evidence>
<keyword evidence="5 8" id="KW-1133">Transmembrane helix</keyword>
<dbReference type="InterPro" id="IPR020846">
    <property type="entry name" value="MFS_dom"/>
</dbReference>
<feature type="transmembrane region" description="Helical" evidence="8">
    <location>
        <begin position="307"/>
        <end position="327"/>
    </location>
</feature>
<gene>
    <name evidence="10" type="ORF">LV75_003019</name>
</gene>
<evidence type="ECO:0000256" key="8">
    <source>
        <dbReference type="SAM" id="Phobius"/>
    </source>
</evidence>
<dbReference type="EMBL" id="JAMTCO010000007">
    <property type="protein sequence ID" value="MCP2270518.1"/>
    <property type="molecule type" value="Genomic_DNA"/>
</dbReference>
<evidence type="ECO:0000256" key="6">
    <source>
        <dbReference type="ARBA" id="ARBA00023136"/>
    </source>
</evidence>
<sequence>MTTDRRLTWLLGSSALSNLGDGIGKVAFPLLGASLTRDPLLIAGLSATAFLPWLLFALISGALVDRVDRRKAMLLANTSRAIIVGALAVLVLLDATSIWLLYAMALLIGTVETIADSAAQALIPAVVDKAGLESANSKLQSAEIVGQTFLGGPLGGVTFAVFAALPFLLNSAGFAIAAILLLAIRGNYRPKTTGPAPKLRVQLAEGVSWVRKRPLMVQLVAFAAALALTSELAQALLVLYALEDLGLTSAAFGVFALVGGAGGLIGAAVAPRLTKLLSRRTVLTAAVAGCAVAFGVMGVVYEPVAGALLFGVFAASVVTVNVIIGALRHALIPEHLFGRVLGVWRTAVWGAIPLGALLGGILAAWLSTRAVFLISGALQLGLAGTLWVVLARHENSIETLGEEPALSGPSPSSSPGSGESAPAPGESAPAGA</sequence>
<feature type="transmembrane region" description="Helical" evidence="8">
    <location>
        <begin position="372"/>
        <end position="390"/>
    </location>
</feature>
<feature type="transmembrane region" description="Helical" evidence="8">
    <location>
        <begin position="219"/>
        <end position="242"/>
    </location>
</feature>
<feature type="transmembrane region" description="Helical" evidence="8">
    <location>
        <begin position="81"/>
        <end position="102"/>
    </location>
</feature>
<accession>A0ABT1ID16</accession>
<evidence type="ECO:0000313" key="11">
    <source>
        <dbReference type="Proteomes" id="UP001205185"/>
    </source>
</evidence>
<evidence type="ECO:0000256" key="7">
    <source>
        <dbReference type="SAM" id="MobiDB-lite"/>
    </source>
</evidence>
<protein>
    <submittedName>
        <fullName evidence="10">Na+/melibiose symporter</fullName>
    </submittedName>
</protein>
<dbReference type="Pfam" id="PF05977">
    <property type="entry name" value="MFS_3"/>
    <property type="match status" value="1"/>
</dbReference>
<keyword evidence="2" id="KW-0813">Transport</keyword>
<keyword evidence="11" id="KW-1185">Reference proteome</keyword>
<keyword evidence="6 8" id="KW-0472">Membrane</keyword>
<evidence type="ECO:0000259" key="9">
    <source>
        <dbReference type="PROSITE" id="PS50850"/>
    </source>
</evidence>
<evidence type="ECO:0000256" key="2">
    <source>
        <dbReference type="ARBA" id="ARBA00022448"/>
    </source>
</evidence>
<dbReference type="PANTHER" id="PTHR23513">
    <property type="entry name" value="INTEGRAL MEMBRANE EFFLUX PROTEIN-RELATED"/>
    <property type="match status" value="1"/>
</dbReference>
<comment type="caution">
    <text evidence="10">The sequence shown here is derived from an EMBL/GenBank/DDBJ whole genome shotgun (WGS) entry which is preliminary data.</text>
</comment>
<feature type="transmembrane region" description="Helical" evidence="8">
    <location>
        <begin position="282"/>
        <end position="301"/>
    </location>
</feature>
<dbReference type="Proteomes" id="UP001205185">
    <property type="component" value="Unassembled WGS sequence"/>
</dbReference>
<feature type="transmembrane region" description="Helical" evidence="8">
    <location>
        <begin position="41"/>
        <end position="60"/>
    </location>
</feature>
<organism evidence="10 11">
    <name type="scientific">Actinokineospora diospyrosa</name>
    <dbReference type="NCBI Taxonomy" id="103728"/>
    <lineage>
        <taxon>Bacteria</taxon>
        <taxon>Bacillati</taxon>
        <taxon>Actinomycetota</taxon>
        <taxon>Actinomycetes</taxon>
        <taxon>Pseudonocardiales</taxon>
        <taxon>Pseudonocardiaceae</taxon>
        <taxon>Actinokineospora</taxon>
    </lineage>
</organism>
<keyword evidence="4 8" id="KW-0812">Transmembrane</keyword>
<evidence type="ECO:0000256" key="5">
    <source>
        <dbReference type="ARBA" id="ARBA00022989"/>
    </source>
</evidence>
<comment type="subcellular location">
    <subcellularLocation>
        <location evidence="1">Cell membrane</location>
        <topology evidence="1">Multi-pass membrane protein</topology>
    </subcellularLocation>
</comment>
<keyword evidence="3" id="KW-1003">Cell membrane</keyword>
<dbReference type="PROSITE" id="PS50850">
    <property type="entry name" value="MFS"/>
    <property type="match status" value="1"/>
</dbReference>
<feature type="transmembrane region" description="Helical" evidence="8">
    <location>
        <begin position="248"/>
        <end position="270"/>
    </location>
</feature>
<feature type="region of interest" description="Disordered" evidence="7">
    <location>
        <begin position="400"/>
        <end position="432"/>
    </location>
</feature>
<dbReference type="Gene3D" id="1.20.1250.20">
    <property type="entry name" value="MFS general substrate transporter like domains"/>
    <property type="match status" value="2"/>
</dbReference>
<name>A0ABT1ID16_9PSEU</name>
<evidence type="ECO:0000256" key="3">
    <source>
        <dbReference type="ARBA" id="ARBA00022475"/>
    </source>
</evidence>
<feature type="transmembrane region" description="Helical" evidence="8">
    <location>
        <begin position="347"/>
        <end position="366"/>
    </location>
</feature>
<dbReference type="PANTHER" id="PTHR23513:SF6">
    <property type="entry name" value="MAJOR FACILITATOR SUPERFAMILY ASSOCIATED DOMAIN-CONTAINING PROTEIN"/>
    <property type="match status" value="1"/>
</dbReference>
<evidence type="ECO:0000256" key="4">
    <source>
        <dbReference type="ARBA" id="ARBA00022692"/>
    </source>
</evidence>
<dbReference type="CDD" id="cd06173">
    <property type="entry name" value="MFS_MefA_like"/>
    <property type="match status" value="1"/>
</dbReference>
<reference evidence="10 11" key="1">
    <citation type="submission" date="2022-06" db="EMBL/GenBank/DDBJ databases">
        <title>Genomic Encyclopedia of Archaeal and Bacterial Type Strains, Phase II (KMG-II): from individual species to whole genera.</title>
        <authorList>
            <person name="Goeker M."/>
        </authorList>
    </citation>
    <scope>NUCLEOTIDE SEQUENCE [LARGE SCALE GENOMIC DNA]</scope>
    <source>
        <strain evidence="10 11">DSM 44255</strain>
    </source>
</reference>
<feature type="transmembrane region" description="Helical" evidence="8">
    <location>
        <begin position="159"/>
        <end position="184"/>
    </location>
</feature>
<dbReference type="InterPro" id="IPR036259">
    <property type="entry name" value="MFS_trans_sf"/>
</dbReference>
<proteinExistence type="predicted"/>